<proteinExistence type="inferred from homology"/>
<reference evidence="9 10" key="1">
    <citation type="submission" date="2019-03" db="EMBL/GenBank/DDBJ databases">
        <title>Genomic Encyclopedia of Type Strains, Phase IV (KMG-IV): sequencing the most valuable type-strain genomes for metagenomic binning, comparative biology and taxonomic classification.</title>
        <authorList>
            <person name="Goeker M."/>
        </authorList>
    </citation>
    <scope>NUCLEOTIDE SEQUENCE [LARGE SCALE GENOMIC DNA]</scope>
    <source>
        <strain evidence="9 10">DSM 17974</strain>
    </source>
</reference>
<evidence type="ECO:0000256" key="3">
    <source>
        <dbReference type="ARBA" id="ARBA00022650"/>
    </source>
</evidence>
<evidence type="ECO:0000313" key="10">
    <source>
        <dbReference type="Proteomes" id="UP000294581"/>
    </source>
</evidence>
<keyword evidence="4 7" id="KW-0521">NADP</keyword>
<protein>
    <recommendedName>
        <fullName evidence="7">Gamma-glutamyl phosphate reductase</fullName>
        <shortName evidence="7">GPR</shortName>
        <ecNumber evidence="7">1.2.1.41</ecNumber>
    </recommendedName>
    <alternativeName>
        <fullName evidence="7">Glutamate-5-semialdehyde dehydrogenase</fullName>
    </alternativeName>
    <alternativeName>
        <fullName evidence="7">Glutamyl-gamma-semialdehyde dehydrogenase</fullName>
        <shortName evidence="7">GSA dehydrogenase</shortName>
    </alternativeName>
</protein>
<comment type="function">
    <text evidence="7">Catalyzes the NADPH-dependent reduction of L-glutamate 5-phosphate into L-glutamate 5-semialdehyde and phosphate. The product spontaneously undergoes cyclization to form 1-pyrroline-5-carboxylate.</text>
</comment>
<dbReference type="InterPro" id="IPR016162">
    <property type="entry name" value="Ald_DH_N"/>
</dbReference>
<dbReference type="GO" id="GO:0055129">
    <property type="term" value="P:L-proline biosynthetic process"/>
    <property type="evidence" value="ECO:0007669"/>
    <property type="project" value="UniProtKB-UniRule"/>
</dbReference>
<dbReference type="AlphaFoldDB" id="A0A4R8LRH2"/>
<dbReference type="GO" id="GO:0004350">
    <property type="term" value="F:glutamate-5-semialdehyde dehydrogenase activity"/>
    <property type="evidence" value="ECO:0007669"/>
    <property type="project" value="UniProtKB-UniRule"/>
</dbReference>
<dbReference type="PANTHER" id="PTHR11063">
    <property type="entry name" value="GLUTAMATE SEMIALDEHYDE DEHYDROGENASE"/>
    <property type="match status" value="1"/>
</dbReference>
<dbReference type="InterPro" id="IPR015590">
    <property type="entry name" value="Aldehyde_DH_dom"/>
</dbReference>
<evidence type="ECO:0000256" key="4">
    <source>
        <dbReference type="ARBA" id="ARBA00022857"/>
    </source>
</evidence>
<comment type="subcellular location">
    <subcellularLocation>
        <location evidence="7">Cytoplasm</location>
    </subcellularLocation>
</comment>
<dbReference type="InterPro" id="IPR016161">
    <property type="entry name" value="Ald_DH/histidinol_DH"/>
</dbReference>
<name>A0A4R8LRH2_9BACL</name>
<organism evidence="9 10">
    <name type="scientific">Alicyclobacillus sacchari</name>
    <dbReference type="NCBI Taxonomy" id="392010"/>
    <lineage>
        <taxon>Bacteria</taxon>
        <taxon>Bacillati</taxon>
        <taxon>Bacillota</taxon>
        <taxon>Bacilli</taxon>
        <taxon>Bacillales</taxon>
        <taxon>Alicyclobacillaceae</taxon>
        <taxon>Alicyclobacillus</taxon>
    </lineage>
</organism>
<evidence type="ECO:0000256" key="7">
    <source>
        <dbReference type="HAMAP-Rule" id="MF_00412"/>
    </source>
</evidence>
<feature type="domain" description="Aldehyde dehydrogenase" evidence="8">
    <location>
        <begin position="11"/>
        <end position="289"/>
    </location>
</feature>
<dbReference type="PANTHER" id="PTHR11063:SF8">
    <property type="entry name" value="DELTA-1-PYRROLINE-5-CARBOXYLATE SYNTHASE"/>
    <property type="match status" value="1"/>
</dbReference>
<dbReference type="InterPro" id="IPR020593">
    <property type="entry name" value="G-glutamylP_reductase_CS"/>
</dbReference>
<keyword evidence="5 7" id="KW-0560">Oxidoreductase</keyword>
<keyword evidence="3 7" id="KW-0641">Proline biosynthesis</keyword>
<evidence type="ECO:0000256" key="1">
    <source>
        <dbReference type="ARBA" id="ARBA00004985"/>
    </source>
</evidence>
<comment type="caution">
    <text evidence="9">The sequence shown here is derived from an EMBL/GenBank/DDBJ whole genome shotgun (WGS) entry which is preliminary data.</text>
</comment>
<dbReference type="SUPFAM" id="SSF53720">
    <property type="entry name" value="ALDH-like"/>
    <property type="match status" value="1"/>
</dbReference>
<evidence type="ECO:0000313" key="9">
    <source>
        <dbReference type="EMBL" id="TDY50190.1"/>
    </source>
</evidence>
<dbReference type="UniPathway" id="UPA00098">
    <property type="reaction ID" value="UER00360"/>
</dbReference>
<comment type="catalytic activity">
    <reaction evidence="6 7">
        <text>L-glutamate 5-semialdehyde + phosphate + NADP(+) = L-glutamyl 5-phosphate + NADPH + H(+)</text>
        <dbReference type="Rhea" id="RHEA:19541"/>
        <dbReference type="ChEBI" id="CHEBI:15378"/>
        <dbReference type="ChEBI" id="CHEBI:43474"/>
        <dbReference type="ChEBI" id="CHEBI:57783"/>
        <dbReference type="ChEBI" id="CHEBI:58066"/>
        <dbReference type="ChEBI" id="CHEBI:58274"/>
        <dbReference type="ChEBI" id="CHEBI:58349"/>
        <dbReference type="EC" id="1.2.1.41"/>
    </reaction>
</comment>
<comment type="pathway">
    <text evidence="1 7">Amino-acid biosynthesis; L-proline biosynthesis; L-glutamate 5-semialdehyde from L-glutamate: step 2/2.</text>
</comment>
<gene>
    <name evidence="7" type="primary">proA</name>
    <name evidence="9" type="ORF">C7445_103236</name>
</gene>
<dbReference type="FunFam" id="3.40.309.10:FF:000006">
    <property type="entry name" value="Gamma-glutamyl phosphate reductase"/>
    <property type="match status" value="1"/>
</dbReference>
<dbReference type="EMBL" id="SORF01000003">
    <property type="protein sequence ID" value="TDY50190.1"/>
    <property type="molecule type" value="Genomic_DNA"/>
</dbReference>
<dbReference type="RefSeq" id="WP_134158894.1">
    <property type="nucleotide sequence ID" value="NZ_SORF01000003.1"/>
</dbReference>
<evidence type="ECO:0000259" key="8">
    <source>
        <dbReference type="Pfam" id="PF00171"/>
    </source>
</evidence>
<dbReference type="InterPro" id="IPR012134">
    <property type="entry name" value="Glu-5-SA_DH"/>
</dbReference>
<dbReference type="InterPro" id="IPR016163">
    <property type="entry name" value="Ald_DH_C"/>
</dbReference>
<dbReference type="Pfam" id="PF00171">
    <property type="entry name" value="Aldedh"/>
    <property type="match status" value="1"/>
</dbReference>
<keyword evidence="10" id="KW-1185">Reference proteome</keyword>
<accession>A0A4R8LRH2</accession>
<keyword evidence="2 7" id="KW-0028">Amino-acid biosynthesis</keyword>
<dbReference type="HAMAP" id="MF_00412">
    <property type="entry name" value="ProA"/>
    <property type="match status" value="1"/>
</dbReference>
<dbReference type="Gene3D" id="3.40.605.10">
    <property type="entry name" value="Aldehyde Dehydrogenase, Chain A, domain 1"/>
    <property type="match status" value="1"/>
</dbReference>
<dbReference type="NCBIfam" id="TIGR00407">
    <property type="entry name" value="proA"/>
    <property type="match status" value="1"/>
</dbReference>
<dbReference type="EC" id="1.2.1.41" evidence="7"/>
<sequence>MTEAPSGSAMALQEAVHEMLRRAQGAKRTLFVASTKQKNEALREMGKALWAECAAILAANMEDVAAAREAGQPEARIDRLALDERRVRQMVDGLAALIELPDPVGERMEHFVRPNGLDIRKVRVPMGVIAMIYEARPNVTVDAAGLAVKTGNVAVLRGGREALKSNQAIVRALHRGLAAAGLPQDAVLLVERTERETVDMLIRARGLVDLAIPRGGEGLIRRVVENAIVPVIETGVGNCHVYVDKAADFAKATAVIVNAKIQRPSVCNAAETLLVHKDVAAQWLPEAARTLLASGVELRVCDRAYAALAAVGLADLVQHATEADWATEYLALTLAVRIVDSLDDAIAHIERYGTAHSEVIITEDEVAAEQFLQRVDAAVVYHNASSRFTDGFEFGFGAEIGISTQKLHARGPMGLRELTSYKYVVHGDGQVRK</sequence>
<dbReference type="CDD" id="cd07079">
    <property type="entry name" value="ALDH_F18-19_ProA-GPR"/>
    <property type="match status" value="1"/>
</dbReference>
<dbReference type="PROSITE" id="PS01223">
    <property type="entry name" value="PROA"/>
    <property type="match status" value="1"/>
</dbReference>
<dbReference type="GO" id="GO:0050661">
    <property type="term" value="F:NADP binding"/>
    <property type="evidence" value="ECO:0007669"/>
    <property type="project" value="InterPro"/>
</dbReference>
<dbReference type="InterPro" id="IPR000965">
    <property type="entry name" value="GPR_dom"/>
</dbReference>
<keyword evidence="7" id="KW-0963">Cytoplasm</keyword>
<evidence type="ECO:0000256" key="5">
    <source>
        <dbReference type="ARBA" id="ARBA00023002"/>
    </source>
</evidence>
<dbReference type="NCBIfam" id="NF001221">
    <property type="entry name" value="PRK00197.1"/>
    <property type="match status" value="1"/>
</dbReference>
<comment type="similarity">
    <text evidence="7">Belongs to the gamma-glutamyl phosphate reductase family.</text>
</comment>
<evidence type="ECO:0000256" key="6">
    <source>
        <dbReference type="ARBA" id="ARBA00049024"/>
    </source>
</evidence>
<dbReference type="GO" id="GO:0005737">
    <property type="term" value="C:cytoplasm"/>
    <property type="evidence" value="ECO:0007669"/>
    <property type="project" value="UniProtKB-SubCell"/>
</dbReference>
<dbReference type="OrthoDB" id="9809970at2"/>
<dbReference type="PIRSF" id="PIRSF000151">
    <property type="entry name" value="GPR"/>
    <property type="match status" value="1"/>
</dbReference>
<dbReference type="Proteomes" id="UP000294581">
    <property type="component" value="Unassembled WGS sequence"/>
</dbReference>
<evidence type="ECO:0000256" key="2">
    <source>
        <dbReference type="ARBA" id="ARBA00022605"/>
    </source>
</evidence>
<dbReference type="Gene3D" id="3.40.309.10">
    <property type="entry name" value="Aldehyde Dehydrogenase, Chain A, domain 2"/>
    <property type="match status" value="1"/>
</dbReference>